<name>A0A0F7S3F7_9BASI</name>
<evidence type="ECO:0000313" key="2">
    <source>
        <dbReference type="EMBL" id="CDW97402.1"/>
    </source>
</evidence>
<protein>
    <submittedName>
        <fullName evidence="2">Uncharacterized protein</fullName>
    </submittedName>
</protein>
<accession>A0A0F7S3F7</accession>
<proteinExistence type="predicted"/>
<evidence type="ECO:0000313" key="3">
    <source>
        <dbReference type="Proteomes" id="UP000242770"/>
    </source>
</evidence>
<feature type="signal peptide" evidence="1">
    <location>
        <begin position="1"/>
        <end position="22"/>
    </location>
</feature>
<keyword evidence="1" id="KW-0732">Signal</keyword>
<reference evidence="3" key="1">
    <citation type="submission" date="2014-06" db="EMBL/GenBank/DDBJ databases">
        <authorList>
            <person name="Berkman P.J."/>
        </authorList>
    </citation>
    <scope>NUCLEOTIDE SEQUENCE [LARGE SCALE GENOMIC DNA]</scope>
</reference>
<evidence type="ECO:0000256" key="1">
    <source>
        <dbReference type="SAM" id="SignalP"/>
    </source>
</evidence>
<gene>
    <name evidence="2" type="primary">SSCI30710.1</name>
</gene>
<dbReference type="Proteomes" id="UP000242770">
    <property type="component" value="Unassembled WGS sequence"/>
</dbReference>
<organism evidence="2 3">
    <name type="scientific">Sporisorium scitamineum</name>
    <dbReference type="NCBI Taxonomy" id="49012"/>
    <lineage>
        <taxon>Eukaryota</taxon>
        <taxon>Fungi</taxon>
        <taxon>Dikarya</taxon>
        <taxon>Basidiomycota</taxon>
        <taxon>Ustilaginomycotina</taxon>
        <taxon>Ustilaginomycetes</taxon>
        <taxon>Ustilaginales</taxon>
        <taxon>Ustilaginaceae</taxon>
        <taxon>Sporisorium</taxon>
    </lineage>
</organism>
<keyword evidence="3" id="KW-1185">Reference proteome</keyword>
<dbReference type="AlphaFoldDB" id="A0A0F7S3F7"/>
<feature type="chain" id="PRO_5002521589" evidence="1">
    <location>
        <begin position="23"/>
        <end position="37"/>
    </location>
</feature>
<sequence length="37" mass="3818">MTSTLLLAGVLAWVQGIFEASADFGNMSPHGVIALSI</sequence>
<dbReference type="EMBL" id="CCFA01001694">
    <property type="protein sequence ID" value="CDW97402.1"/>
    <property type="molecule type" value="Genomic_DNA"/>
</dbReference>